<protein>
    <submittedName>
        <fullName evidence="3">Uncharacterized protein</fullName>
    </submittedName>
</protein>
<dbReference type="EMBL" id="JARKIB010000082">
    <property type="protein sequence ID" value="KAJ7745787.1"/>
    <property type="molecule type" value="Genomic_DNA"/>
</dbReference>
<evidence type="ECO:0000313" key="3">
    <source>
        <dbReference type="EMBL" id="KAJ7745787.1"/>
    </source>
</evidence>
<accession>A0AAD7N5Y4</accession>
<feature type="region of interest" description="Disordered" evidence="1">
    <location>
        <begin position="171"/>
        <end position="194"/>
    </location>
</feature>
<dbReference type="AlphaFoldDB" id="A0AAD7N5Y4"/>
<dbReference type="Proteomes" id="UP001215598">
    <property type="component" value="Unassembled WGS sequence"/>
</dbReference>
<name>A0AAD7N5Y4_9AGAR</name>
<reference evidence="3" key="1">
    <citation type="submission" date="2023-03" db="EMBL/GenBank/DDBJ databases">
        <title>Massive genome expansion in bonnet fungi (Mycena s.s.) driven by repeated elements and novel gene families across ecological guilds.</title>
        <authorList>
            <consortium name="Lawrence Berkeley National Laboratory"/>
            <person name="Harder C.B."/>
            <person name="Miyauchi S."/>
            <person name="Viragh M."/>
            <person name="Kuo A."/>
            <person name="Thoen E."/>
            <person name="Andreopoulos B."/>
            <person name="Lu D."/>
            <person name="Skrede I."/>
            <person name="Drula E."/>
            <person name="Henrissat B."/>
            <person name="Morin E."/>
            <person name="Kohler A."/>
            <person name="Barry K."/>
            <person name="LaButti K."/>
            <person name="Morin E."/>
            <person name="Salamov A."/>
            <person name="Lipzen A."/>
            <person name="Mereny Z."/>
            <person name="Hegedus B."/>
            <person name="Baldrian P."/>
            <person name="Stursova M."/>
            <person name="Weitz H."/>
            <person name="Taylor A."/>
            <person name="Grigoriev I.V."/>
            <person name="Nagy L.G."/>
            <person name="Martin F."/>
            <person name="Kauserud H."/>
        </authorList>
    </citation>
    <scope>NUCLEOTIDE SEQUENCE</scope>
    <source>
        <strain evidence="3">CBHHK182m</strain>
    </source>
</reference>
<keyword evidence="4" id="KW-1185">Reference proteome</keyword>
<evidence type="ECO:0000313" key="4">
    <source>
        <dbReference type="Proteomes" id="UP001215598"/>
    </source>
</evidence>
<sequence>SPCLLFLPWALGTKCLPAPLPQQDLPGWRDFQLHEPSRTWTKGLGVSTKLPMQLAQTMPRRALPCTSASISTMHMLPMSTVMSRASEQTYPLSQLLHVPTGKRSCMLITLSLSRNISHISWWLGQATRFSARGSLLGSLPSWAAPQSSHGRHSADALGSFIPHKHQPRLPSSFKCPRCQRNSTGRPTMSGVPMPGRFREMREELLSRR</sequence>
<feature type="chain" id="PRO_5041981417" evidence="2">
    <location>
        <begin position="18"/>
        <end position="208"/>
    </location>
</feature>
<proteinExistence type="predicted"/>
<feature type="signal peptide" evidence="2">
    <location>
        <begin position="1"/>
        <end position="17"/>
    </location>
</feature>
<comment type="caution">
    <text evidence="3">The sequence shown here is derived from an EMBL/GenBank/DDBJ whole genome shotgun (WGS) entry which is preliminary data.</text>
</comment>
<feature type="non-terminal residue" evidence="3">
    <location>
        <position position="208"/>
    </location>
</feature>
<evidence type="ECO:0000256" key="2">
    <source>
        <dbReference type="SAM" id="SignalP"/>
    </source>
</evidence>
<evidence type="ECO:0000256" key="1">
    <source>
        <dbReference type="SAM" id="MobiDB-lite"/>
    </source>
</evidence>
<organism evidence="3 4">
    <name type="scientific">Mycena metata</name>
    <dbReference type="NCBI Taxonomy" id="1033252"/>
    <lineage>
        <taxon>Eukaryota</taxon>
        <taxon>Fungi</taxon>
        <taxon>Dikarya</taxon>
        <taxon>Basidiomycota</taxon>
        <taxon>Agaricomycotina</taxon>
        <taxon>Agaricomycetes</taxon>
        <taxon>Agaricomycetidae</taxon>
        <taxon>Agaricales</taxon>
        <taxon>Marasmiineae</taxon>
        <taxon>Mycenaceae</taxon>
        <taxon>Mycena</taxon>
    </lineage>
</organism>
<gene>
    <name evidence="3" type="ORF">B0H16DRAFT_974328</name>
</gene>
<keyword evidence="2" id="KW-0732">Signal</keyword>